<keyword evidence="1" id="KW-1133">Transmembrane helix</keyword>
<proteinExistence type="predicted"/>
<keyword evidence="1" id="KW-0472">Membrane</keyword>
<reference evidence="2" key="1">
    <citation type="journal article" date="2014" name="Front. Microbiol.">
        <title>High frequency of phylogenetically diverse reductive dehalogenase-homologous genes in deep subseafloor sedimentary metagenomes.</title>
        <authorList>
            <person name="Kawai M."/>
            <person name="Futagami T."/>
            <person name="Toyoda A."/>
            <person name="Takaki Y."/>
            <person name="Nishi S."/>
            <person name="Hori S."/>
            <person name="Arai W."/>
            <person name="Tsubouchi T."/>
            <person name="Morono Y."/>
            <person name="Uchiyama I."/>
            <person name="Ito T."/>
            <person name="Fujiyama A."/>
            <person name="Inagaki F."/>
            <person name="Takami H."/>
        </authorList>
    </citation>
    <scope>NUCLEOTIDE SEQUENCE</scope>
    <source>
        <strain evidence="2">Expedition CK06-06</strain>
    </source>
</reference>
<organism evidence="2">
    <name type="scientific">marine sediment metagenome</name>
    <dbReference type="NCBI Taxonomy" id="412755"/>
    <lineage>
        <taxon>unclassified sequences</taxon>
        <taxon>metagenomes</taxon>
        <taxon>ecological metagenomes</taxon>
    </lineage>
</organism>
<feature type="transmembrane region" description="Helical" evidence="1">
    <location>
        <begin position="58"/>
        <end position="85"/>
    </location>
</feature>
<protein>
    <submittedName>
        <fullName evidence="2">Uncharacterized protein</fullName>
    </submittedName>
</protein>
<dbReference type="EMBL" id="BARV01021688">
    <property type="protein sequence ID" value="GAI26509.1"/>
    <property type="molecule type" value="Genomic_DNA"/>
</dbReference>
<gene>
    <name evidence="2" type="ORF">S06H3_35885</name>
</gene>
<keyword evidence="1" id="KW-0812">Transmembrane</keyword>
<accession>X1P6H6</accession>
<dbReference type="AlphaFoldDB" id="X1P6H6"/>
<sequence length="143" mass="16136">MPNNDTDQLAQLNQDRAKDSKQTVKIKPKAAKSTSEITDVEFFLVLCLSILKDVLDWILLLAGGIGLILSRLTNIAITGILWLWCLMRLRKFPTKRFLGGFLIEMIPLVGTFSPTWTIFIITIWAEQKGYMPEWIGKLVGAKA</sequence>
<feature type="transmembrane region" description="Helical" evidence="1">
    <location>
        <begin position="97"/>
        <end position="125"/>
    </location>
</feature>
<comment type="caution">
    <text evidence="2">The sequence shown here is derived from an EMBL/GenBank/DDBJ whole genome shotgun (WGS) entry which is preliminary data.</text>
</comment>
<evidence type="ECO:0000313" key="2">
    <source>
        <dbReference type="EMBL" id="GAI26509.1"/>
    </source>
</evidence>
<name>X1P6H6_9ZZZZ</name>
<evidence type="ECO:0000256" key="1">
    <source>
        <dbReference type="SAM" id="Phobius"/>
    </source>
</evidence>